<comment type="caution">
    <text evidence="2">The sequence shown here is derived from an EMBL/GenBank/DDBJ whole genome shotgun (WGS) entry which is preliminary data.</text>
</comment>
<evidence type="ECO:0000313" key="3">
    <source>
        <dbReference type="Proteomes" id="UP000243342"/>
    </source>
</evidence>
<dbReference type="Proteomes" id="UP000243342">
    <property type="component" value="Unassembled WGS sequence"/>
</dbReference>
<dbReference type="EMBL" id="MLCF01000121">
    <property type="protein sequence ID" value="OIV35972.1"/>
    <property type="molecule type" value="Genomic_DNA"/>
</dbReference>
<dbReference type="AlphaFoldDB" id="A0A1J7C329"/>
<keyword evidence="1" id="KW-0812">Transmembrane</keyword>
<accession>A0A1J7C329</accession>
<evidence type="ECO:0000256" key="1">
    <source>
        <dbReference type="SAM" id="Phobius"/>
    </source>
</evidence>
<proteinExistence type="predicted"/>
<keyword evidence="3" id="KW-1185">Reference proteome</keyword>
<organism evidence="2 3">
    <name type="scientific">Mangrovactinospora gilvigrisea</name>
    <dbReference type="NCBI Taxonomy" id="1428644"/>
    <lineage>
        <taxon>Bacteria</taxon>
        <taxon>Bacillati</taxon>
        <taxon>Actinomycetota</taxon>
        <taxon>Actinomycetes</taxon>
        <taxon>Kitasatosporales</taxon>
        <taxon>Streptomycetaceae</taxon>
        <taxon>Mangrovactinospora</taxon>
    </lineage>
</organism>
<gene>
    <name evidence="2" type="ORF">BIV57_18815</name>
</gene>
<reference evidence="2 3" key="1">
    <citation type="submission" date="2016-10" db="EMBL/GenBank/DDBJ databases">
        <title>Genome sequence of Streptomyces gilvigriseus MUSC 26.</title>
        <authorList>
            <person name="Lee L.-H."/>
            <person name="Ser H.-L."/>
        </authorList>
    </citation>
    <scope>NUCLEOTIDE SEQUENCE [LARGE SCALE GENOMIC DNA]</scope>
    <source>
        <strain evidence="2 3">MUSC 26</strain>
    </source>
</reference>
<keyword evidence="1" id="KW-0472">Membrane</keyword>
<protein>
    <submittedName>
        <fullName evidence="2">Uncharacterized protein</fullName>
    </submittedName>
</protein>
<sequence>MLLMWCFGVSSVLGWLLVWACVLSVAVSVVVVLLSVVARASVIWCGDSRGAVVQVVDGGFGLGLLCEVSGRR</sequence>
<name>A0A1J7C329_9ACTN</name>
<feature type="transmembrane region" description="Helical" evidence="1">
    <location>
        <begin position="12"/>
        <end position="34"/>
    </location>
</feature>
<evidence type="ECO:0000313" key="2">
    <source>
        <dbReference type="EMBL" id="OIV35972.1"/>
    </source>
</evidence>
<keyword evidence="1" id="KW-1133">Transmembrane helix</keyword>